<keyword evidence="2" id="KW-0472">Membrane</keyword>
<dbReference type="Pfam" id="PF09990">
    <property type="entry name" value="DUF2231"/>
    <property type="match status" value="1"/>
</dbReference>
<sequence>MIEILPNWHPVFVHFTVALFTISVLLFVMSLFIPKGALKSQFVSVATWNLWIGGLLTAVTLIMGWLAYNSVGHDSASHAQMTTHKDWAFIAAGMFGLLIVWSFLLKMNKSQPGILFVALALGSGGVLAIAAYHGGEAVYRYGLGVKCLPDVNGTGKKICLPKAKSKGHSHKHAPGQGHGDQKKSSAGQSNGSKTETKSHGSDGGHTRQGDKTKKKPHDNSDGHSHGTPQTAPAPKKGSDGHSHGEPGAVNDNQSGDGHSAGGHSH</sequence>
<keyword evidence="2" id="KW-0812">Transmembrane</keyword>
<feature type="domain" description="DUF2231" evidence="3">
    <location>
        <begin position="9"/>
        <end position="146"/>
    </location>
</feature>
<gene>
    <name evidence="4" type="ORF">MNBD_GAMMA12-998</name>
</gene>
<feature type="region of interest" description="Disordered" evidence="1">
    <location>
        <begin position="162"/>
        <end position="265"/>
    </location>
</feature>
<feature type="compositionally biased region" description="Basic and acidic residues" evidence="1">
    <location>
        <begin position="194"/>
        <end position="224"/>
    </location>
</feature>
<dbReference type="EMBL" id="UOFL01000133">
    <property type="protein sequence ID" value="VAW77681.1"/>
    <property type="molecule type" value="Genomic_DNA"/>
</dbReference>
<protein>
    <recommendedName>
        <fullName evidence="3">DUF2231 domain-containing protein</fullName>
    </recommendedName>
</protein>
<feature type="transmembrane region" description="Helical" evidence="2">
    <location>
        <begin position="87"/>
        <end position="105"/>
    </location>
</feature>
<feature type="compositionally biased region" description="Low complexity" evidence="1">
    <location>
        <begin position="254"/>
        <end position="265"/>
    </location>
</feature>
<evidence type="ECO:0000313" key="4">
    <source>
        <dbReference type="EMBL" id="VAW77681.1"/>
    </source>
</evidence>
<feature type="compositionally biased region" description="Basic residues" evidence="1">
    <location>
        <begin position="163"/>
        <end position="173"/>
    </location>
</feature>
<dbReference type="InterPro" id="IPR019251">
    <property type="entry name" value="DUF2231_TM"/>
</dbReference>
<evidence type="ECO:0000256" key="1">
    <source>
        <dbReference type="SAM" id="MobiDB-lite"/>
    </source>
</evidence>
<organism evidence="4">
    <name type="scientific">hydrothermal vent metagenome</name>
    <dbReference type="NCBI Taxonomy" id="652676"/>
    <lineage>
        <taxon>unclassified sequences</taxon>
        <taxon>metagenomes</taxon>
        <taxon>ecological metagenomes</taxon>
    </lineage>
</organism>
<feature type="transmembrane region" description="Helical" evidence="2">
    <location>
        <begin position="45"/>
        <end position="67"/>
    </location>
</feature>
<feature type="transmembrane region" description="Helical" evidence="2">
    <location>
        <begin position="112"/>
        <end position="132"/>
    </location>
</feature>
<evidence type="ECO:0000256" key="2">
    <source>
        <dbReference type="SAM" id="Phobius"/>
    </source>
</evidence>
<keyword evidence="2" id="KW-1133">Transmembrane helix</keyword>
<feature type="transmembrane region" description="Helical" evidence="2">
    <location>
        <begin position="12"/>
        <end position="33"/>
    </location>
</feature>
<name>A0A3B0YE22_9ZZZZ</name>
<feature type="compositionally biased region" description="Polar residues" evidence="1">
    <location>
        <begin position="184"/>
        <end position="193"/>
    </location>
</feature>
<reference evidence="4" key="1">
    <citation type="submission" date="2018-06" db="EMBL/GenBank/DDBJ databases">
        <authorList>
            <person name="Zhirakovskaya E."/>
        </authorList>
    </citation>
    <scope>NUCLEOTIDE SEQUENCE</scope>
</reference>
<proteinExistence type="predicted"/>
<accession>A0A3B0YE22</accession>
<evidence type="ECO:0000259" key="3">
    <source>
        <dbReference type="Pfam" id="PF09990"/>
    </source>
</evidence>
<dbReference type="AlphaFoldDB" id="A0A3B0YE22"/>